<feature type="domain" description="GST N-terminal" evidence="1">
    <location>
        <begin position="1"/>
        <end position="83"/>
    </location>
</feature>
<dbReference type="RefSeq" id="WP_194215522.1">
    <property type="nucleotide sequence ID" value="NZ_CP061205.1"/>
</dbReference>
<organism evidence="3 4">
    <name type="scientific">Kordiimonas pumila</name>
    <dbReference type="NCBI Taxonomy" id="2161677"/>
    <lineage>
        <taxon>Bacteria</taxon>
        <taxon>Pseudomonadati</taxon>
        <taxon>Pseudomonadota</taxon>
        <taxon>Alphaproteobacteria</taxon>
        <taxon>Kordiimonadales</taxon>
        <taxon>Kordiimonadaceae</taxon>
        <taxon>Kordiimonas</taxon>
    </lineage>
</organism>
<gene>
    <name evidence="3" type="ORF">ACFOKA_16615</name>
</gene>
<dbReference type="PROSITE" id="PS50404">
    <property type="entry name" value="GST_NTER"/>
    <property type="match status" value="1"/>
</dbReference>
<evidence type="ECO:0000259" key="2">
    <source>
        <dbReference type="PROSITE" id="PS50405"/>
    </source>
</evidence>
<dbReference type="Gene3D" id="3.40.30.10">
    <property type="entry name" value="Glutaredoxin"/>
    <property type="match status" value="1"/>
</dbReference>
<dbReference type="InterPro" id="IPR004045">
    <property type="entry name" value="Glutathione_S-Trfase_N"/>
</dbReference>
<dbReference type="InterPro" id="IPR036282">
    <property type="entry name" value="Glutathione-S-Trfase_C_sf"/>
</dbReference>
<proteinExistence type="predicted"/>
<comment type="caution">
    <text evidence="3">The sequence shown here is derived from an EMBL/GenBank/DDBJ whole genome shotgun (WGS) entry which is preliminary data.</text>
</comment>
<dbReference type="SFLD" id="SFLDS00019">
    <property type="entry name" value="Glutathione_Transferase_(cytos"/>
    <property type="match status" value="1"/>
</dbReference>
<evidence type="ECO:0000313" key="4">
    <source>
        <dbReference type="Proteomes" id="UP001595444"/>
    </source>
</evidence>
<evidence type="ECO:0000259" key="1">
    <source>
        <dbReference type="PROSITE" id="PS50404"/>
    </source>
</evidence>
<sequence length="230" mass="25565">MSLTVYGLIASPFYRKVCTLLAAKGVPFQTEVLSPFGASEDFTLISPARRIPVLKDSDIADDFYLADSSAIVQYIERKYPELPMFPTDAADYGKAVWFEEYADSEMASKIGLGVFRPIVFPQRAGKEPDVDTALATIREKLPAIHDYIEKSLTGKKWLTGDMFSVADIAVAVQYANLSFAGYVPSATRWPNLAAFMKRVGKQESFTKFHIEAALVLSELKKVSLDKEEDL</sequence>
<dbReference type="SUPFAM" id="SSF47616">
    <property type="entry name" value="GST C-terminal domain-like"/>
    <property type="match status" value="1"/>
</dbReference>
<name>A0ABV7D8I7_9PROT</name>
<dbReference type="PANTHER" id="PTHR44051:SF9">
    <property type="entry name" value="GLUTATHIONE S-TRANSFERASE 1"/>
    <property type="match status" value="1"/>
</dbReference>
<dbReference type="PROSITE" id="PS50405">
    <property type="entry name" value="GST_CTER"/>
    <property type="match status" value="1"/>
</dbReference>
<dbReference type="InterPro" id="IPR010987">
    <property type="entry name" value="Glutathione-S-Trfase_C-like"/>
</dbReference>
<dbReference type="EMBL" id="JBHRSL010000027">
    <property type="protein sequence ID" value="MFC3053524.1"/>
    <property type="molecule type" value="Genomic_DNA"/>
</dbReference>
<feature type="domain" description="GST C-terminal" evidence="2">
    <location>
        <begin position="88"/>
        <end position="223"/>
    </location>
</feature>
<dbReference type="SFLD" id="SFLDG00358">
    <property type="entry name" value="Main_(cytGST)"/>
    <property type="match status" value="1"/>
</dbReference>
<dbReference type="SUPFAM" id="SSF52833">
    <property type="entry name" value="Thioredoxin-like"/>
    <property type="match status" value="1"/>
</dbReference>
<dbReference type="Pfam" id="PF13417">
    <property type="entry name" value="GST_N_3"/>
    <property type="match status" value="1"/>
</dbReference>
<dbReference type="InterPro" id="IPR040079">
    <property type="entry name" value="Glutathione_S-Trfase"/>
</dbReference>
<dbReference type="Proteomes" id="UP001595444">
    <property type="component" value="Unassembled WGS sequence"/>
</dbReference>
<protein>
    <submittedName>
        <fullName evidence="3">Glutathione S-transferase family protein</fullName>
    </submittedName>
</protein>
<reference evidence="4" key="1">
    <citation type="journal article" date="2019" name="Int. J. Syst. Evol. Microbiol.">
        <title>The Global Catalogue of Microorganisms (GCM) 10K type strain sequencing project: providing services to taxonomists for standard genome sequencing and annotation.</title>
        <authorList>
            <consortium name="The Broad Institute Genomics Platform"/>
            <consortium name="The Broad Institute Genome Sequencing Center for Infectious Disease"/>
            <person name="Wu L."/>
            <person name="Ma J."/>
        </authorList>
    </citation>
    <scope>NUCLEOTIDE SEQUENCE [LARGE SCALE GENOMIC DNA]</scope>
    <source>
        <strain evidence="4">KCTC 62164</strain>
    </source>
</reference>
<dbReference type="InterPro" id="IPR036249">
    <property type="entry name" value="Thioredoxin-like_sf"/>
</dbReference>
<dbReference type="CDD" id="cd00570">
    <property type="entry name" value="GST_N_family"/>
    <property type="match status" value="1"/>
</dbReference>
<keyword evidence="4" id="KW-1185">Reference proteome</keyword>
<dbReference type="PANTHER" id="PTHR44051">
    <property type="entry name" value="GLUTATHIONE S-TRANSFERASE-RELATED"/>
    <property type="match status" value="1"/>
</dbReference>
<accession>A0ABV7D8I7</accession>
<dbReference type="Pfam" id="PF00043">
    <property type="entry name" value="GST_C"/>
    <property type="match status" value="1"/>
</dbReference>
<evidence type="ECO:0000313" key="3">
    <source>
        <dbReference type="EMBL" id="MFC3053524.1"/>
    </source>
</evidence>
<dbReference type="Gene3D" id="1.20.1050.10">
    <property type="match status" value="1"/>
</dbReference>
<dbReference type="InterPro" id="IPR004046">
    <property type="entry name" value="GST_C"/>
</dbReference>